<dbReference type="NCBIfam" id="TIGR04131">
    <property type="entry name" value="Bac_Flav_CTERM"/>
    <property type="match status" value="1"/>
</dbReference>
<reference evidence="5 6" key="1">
    <citation type="submission" date="2018-06" db="EMBL/GenBank/DDBJ databases">
        <title>Genomic Encyclopedia of Type Strains, Phase III (KMG-III): the genomes of soil and plant-associated and newly described type strains.</title>
        <authorList>
            <person name="Whitman W."/>
        </authorList>
    </citation>
    <scope>NUCLEOTIDE SEQUENCE [LARGE SCALE GENOMIC DNA]</scope>
    <source>
        <strain evidence="5 6">CGMCC 1.12504</strain>
    </source>
</reference>
<feature type="chain" id="PRO_5016378892" evidence="3">
    <location>
        <begin position="21"/>
        <end position="935"/>
    </location>
</feature>
<evidence type="ECO:0000256" key="2">
    <source>
        <dbReference type="ARBA" id="ARBA00022737"/>
    </source>
</evidence>
<accession>A0A328WNA4</accession>
<dbReference type="EMBL" id="QLSV01000008">
    <property type="protein sequence ID" value="RAR47593.1"/>
    <property type="molecule type" value="Genomic_DNA"/>
</dbReference>
<feature type="signal peptide" evidence="3">
    <location>
        <begin position="1"/>
        <end position="20"/>
    </location>
</feature>
<organism evidence="5 6">
    <name type="scientific">Flavobacterium lacus</name>
    <dbReference type="NCBI Taxonomy" id="1353778"/>
    <lineage>
        <taxon>Bacteria</taxon>
        <taxon>Pseudomonadati</taxon>
        <taxon>Bacteroidota</taxon>
        <taxon>Flavobacteriia</taxon>
        <taxon>Flavobacteriales</taxon>
        <taxon>Flavobacteriaceae</taxon>
        <taxon>Flavobacterium</taxon>
    </lineage>
</organism>
<dbReference type="AlphaFoldDB" id="A0A328WNA4"/>
<evidence type="ECO:0000256" key="3">
    <source>
        <dbReference type="SAM" id="SignalP"/>
    </source>
</evidence>
<dbReference type="InterPro" id="IPR013783">
    <property type="entry name" value="Ig-like_fold"/>
</dbReference>
<dbReference type="Pfam" id="PF13585">
    <property type="entry name" value="CHU_C"/>
    <property type="match status" value="1"/>
</dbReference>
<dbReference type="PROSITE" id="PS50825">
    <property type="entry name" value="HYR"/>
    <property type="match status" value="1"/>
</dbReference>
<evidence type="ECO:0000313" key="5">
    <source>
        <dbReference type="EMBL" id="RAR47593.1"/>
    </source>
</evidence>
<dbReference type="RefSeq" id="WP_112086272.1">
    <property type="nucleotide sequence ID" value="NZ_QLSV01000008.1"/>
</dbReference>
<evidence type="ECO:0000313" key="6">
    <source>
        <dbReference type="Proteomes" id="UP000249518"/>
    </source>
</evidence>
<sequence length="935" mass="98127">MKTKFLNLLLLIFFTQNTYSQCFEIESILVDACGAQEGLNEMVRFKIGGAPLNTSTLNVSWPNNTWQGLIQNATTASKVATLNSDIVDAGGCGILIEPSGGILPANASVILVTSFNLDTSLNSFGALSEDTYIIFQNNPAVTAGHFANFGTGLRTLTIFLGPCVDVVTYDRSLLVSPTGETTASDGSTVLFTPGGIATYVNYGCSAPVQPFLVEINNPSIAACPGDTIALIATAEGQQSVVWTAPSGSFSNSGALTTSFTIPSNATGTILVTLTATNSCGLEISDTVLITITNNLVPNFATTLTLCSGTTAPTLNTTSPNGIVGTWSPSSINNTTSGNYVFTPNANQCASSVTLVVTVTNNIVPNFATTLTLCNGTTAPALNTTSPNGIVGTWSPASINNTTSGNYVFTPNANQCASTVTLVVTVTNNIVPDFTTTLTLCSGTTAPTLNTTSPNGIVGTWSPGTISNTTSGNYIFTPNANQCASPITLVVTVTSSITPDFATTLTLCNGTTAPTLNTTSPNGISGTWSPPAINNTTNGNYIFTPNANQCAAPITLVVTVTSTITPDFATTLTLCNGTTAPSLTTTSPNGIIGTWSPATITNNASGNYVFTPNTNQCALPITLVVTVTNTITPDFATTLTLCSGTTAPTLNTTSPNGIVGTWSPGTISNTTSGNYIFTPNVNQCASPITLVVTVTNTITPDFATTLTLCNGTTAPTLNTTSPNGIVGTWSPATINNTTSGNYIFTPNANQCALSVTLVVTITNFDFTFIEKCEGRIFIIESILENPLADSNYEWTLENNPTIISQESFLNVTELINSNNITNTFPKTFSLKIYTSEGCEETRQVTVFNAFCGIPKGISPNNDGLNDSFDLTGLGVESISIFNRYGRQIYSKNNYLNEWYGQSDNGHELPDGTYYYLLNKSDGKQVTGWVYINRQAN</sequence>
<feature type="domain" description="HYR" evidence="4">
    <location>
        <begin position="213"/>
        <end position="293"/>
    </location>
</feature>
<keyword evidence="6" id="KW-1185">Reference proteome</keyword>
<dbReference type="InterPro" id="IPR003410">
    <property type="entry name" value="HYR_dom"/>
</dbReference>
<evidence type="ECO:0000259" key="4">
    <source>
        <dbReference type="PROSITE" id="PS50825"/>
    </source>
</evidence>
<dbReference type="InterPro" id="IPR026341">
    <property type="entry name" value="T9SS_type_B"/>
</dbReference>
<dbReference type="Gene3D" id="2.60.40.1220">
    <property type="match status" value="4"/>
</dbReference>
<dbReference type="OrthoDB" id="1281257at2"/>
<dbReference type="InterPro" id="IPR014755">
    <property type="entry name" value="Cu-Rt/internalin_Ig-like"/>
</dbReference>
<name>A0A328WNA4_9FLAO</name>
<comment type="caution">
    <text evidence="5">The sequence shown here is derived from an EMBL/GenBank/DDBJ whole genome shotgun (WGS) entry which is preliminary data.</text>
</comment>
<gene>
    <name evidence="5" type="ORF">B0I10_10896</name>
</gene>
<dbReference type="Gene3D" id="2.60.40.10">
    <property type="entry name" value="Immunoglobulins"/>
    <property type="match status" value="1"/>
</dbReference>
<keyword evidence="1 3" id="KW-0732">Signal</keyword>
<keyword evidence="2" id="KW-0677">Repeat</keyword>
<proteinExistence type="predicted"/>
<evidence type="ECO:0000256" key="1">
    <source>
        <dbReference type="ARBA" id="ARBA00022729"/>
    </source>
</evidence>
<protein>
    <submittedName>
        <fullName evidence="5">Gliding motility-associated-like protein</fullName>
    </submittedName>
</protein>
<dbReference type="Proteomes" id="UP000249518">
    <property type="component" value="Unassembled WGS sequence"/>
</dbReference>